<dbReference type="RefSeq" id="WP_120059664.1">
    <property type="nucleotide sequence ID" value="NZ_QYRP01000002.1"/>
</dbReference>
<organism evidence="1 2">
    <name type="scientific">Nocardioides cavernaquae</name>
    <dbReference type="NCBI Taxonomy" id="2321396"/>
    <lineage>
        <taxon>Bacteria</taxon>
        <taxon>Bacillati</taxon>
        <taxon>Actinomycetota</taxon>
        <taxon>Actinomycetes</taxon>
        <taxon>Propionibacteriales</taxon>
        <taxon>Nocardioidaceae</taxon>
        <taxon>Nocardioides</taxon>
    </lineage>
</organism>
<dbReference type="Proteomes" id="UP000276542">
    <property type="component" value="Unassembled WGS sequence"/>
</dbReference>
<keyword evidence="2" id="KW-1185">Reference proteome</keyword>
<accession>A0A3A5H8R5</accession>
<comment type="caution">
    <text evidence="1">The sequence shown here is derived from an EMBL/GenBank/DDBJ whole genome shotgun (WGS) entry which is preliminary data.</text>
</comment>
<evidence type="ECO:0000313" key="2">
    <source>
        <dbReference type="Proteomes" id="UP000276542"/>
    </source>
</evidence>
<gene>
    <name evidence="1" type="ORF">D4739_05685</name>
</gene>
<evidence type="ECO:0000313" key="1">
    <source>
        <dbReference type="EMBL" id="RJS45765.1"/>
    </source>
</evidence>
<protein>
    <submittedName>
        <fullName evidence="1">Uncharacterized protein</fullName>
    </submittedName>
</protein>
<dbReference type="AlphaFoldDB" id="A0A3A5H8R5"/>
<dbReference type="OrthoDB" id="3788272at2"/>
<name>A0A3A5H8R5_9ACTN</name>
<proteinExistence type="predicted"/>
<dbReference type="EMBL" id="QYRP01000002">
    <property type="protein sequence ID" value="RJS45765.1"/>
    <property type="molecule type" value="Genomic_DNA"/>
</dbReference>
<sequence length="132" mass="14283">MTPAPPLVERLELPARGLTRDVVLRAFDTLRRRLAIRSTGTEGAAVGFVDLDLEVLPAEMTGHVVVRATALETGEHWQRVRYEAALQESPEVVIDGLVVEHTFGRAIGQTVALSPSPVDLPAPSLPMVDRVA</sequence>
<reference evidence="2" key="1">
    <citation type="submission" date="2018-09" db="EMBL/GenBank/DDBJ databases">
        <authorList>
            <person name="Zhu H."/>
        </authorList>
    </citation>
    <scope>NUCLEOTIDE SEQUENCE [LARGE SCALE GENOMIC DNA]</scope>
    <source>
        <strain evidence="2">K1W22B-1</strain>
    </source>
</reference>